<gene>
    <name evidence="4" type="ORF">PPSIR1_29463</name>
</gene>
<dbReference type="Proteomes" id="UP000005801">
    <property type="component" value="Unassembled WGS sequence"/>
</dbReference>
<dbReference type="PROSITE" id="PS50005">
    <property type="entry name" value="TPR"/>
    <property type="match status" value="1"/>
</dbReference>
<dbReference type="SMART" id="SM00028">
    <property type="entry name" value="TPR"/>
    <property type="match status" value="3"/>
</dbReference>
<dbReference type="SUPFAM" id="SSF48452">
    <property type="entry name" value="TPR-like"/>
    <property type="match status" value="1"/>
</dbReference>
<dbReference type="PROSITE" id="PS51257">
    <property type="entry name" value="PROKAR_LIPOPROTEIN"/>
    <property type="match status" value="1"/>
</dbReference>
<feature type="repeat" description="TPR" evidence="1">
    <location>
        <begin position="171"/>
        <end position="204"/>
    </location>
</feature>
<evidence type="ECO:0000256" key="2">
    <source>
        <dbReference type="SAM" id="MobiDB-lite"/>
    </source>
</evidence>
<dbReference type="AlphaFoldDB" id="A6G660"/>
<dbReference type="InterPro" id="IPR011990">
    <property type="entry name" value="TPR-like_helical_dom_sf"/>
</dbReference>
<organism evidence="4 5">
    <name type="scientific">Plesiocystis pacifica SIR-1</name>
    <dbReference type="NCBI Taxonomy" id="391625"/>
    <lineage>
        <taxon>Bacteria</taxon>
        <taxon>Pseudomonadati</taxon>
        <taxon>Myxococcota</taxon>
        <taxon>Polyangia</taxon>
        <taxon>Nannocystales</taxon>
        <taxon>Nannocystaceae</taxon>
        <taxon>Plesiocystis</taxon>
    </lineage>
</organism>
<sequence>MLPSKLRPALASLSTVALLACPAAGTPEAGTKKADVEAHEAKAGDAKKTQAKTETADDTDAKEPAAAKLDAKKTQAKRAEAKKKFAAADEAKVRADRAKLLSLLNEGRKLVKGGELDAGIAKYGEVLAINPHYGPALGELGWAEFKKGNYSDAHAHTLRALPRATDNDRRGMLHYNLGRIAEAQDQTEVAVAAYELSLSLRPNDIVASRLDDLTHAVDAAGEHYVHPAVEAYENKHAPEVQAKPEAFHALAEGVSSLEEACKIADADSACMGEDPCALVATPGADQSWGLMTMGSVGFLSCWHPIVETDAGWTVFATALISQWGTEVDQDVDALSARVVANETGSYLWIDFSDHVYERDWSWGELEEDEDIPGSDMTDTEGVILCKRDTAVTCTMITTKYAYANSDDTVRERYEAKLRLRGDVIVVEDVVTEGDVDFAYNEEWNSVTLIPAGEYPFVEIAAPVHL</sequence>
<evidence type="ECO:0000313" key="5">
    <source>
        <dbReference type="Proteomes" id="UP000005801"/>
    </source>
</evidence>
<feature type="region of interest" description="Disordered" evidence="2">
    <location>
        <begin position="26"/>
        <end position="74"/>
    </location>
</feature>
<dbReference type="RefSeq" id="WP_006972209.1">
    <property type="nucleotide sequence ID" value="NZ_ABCS01000028.1"/>
</dbReference>
<accession>A6G660</accession>
<evidence type="ECO:0000256" key="1">
    <source>
        <dbReference type="PROSITE-ProRule" id="PRU00339"/>
    </source>
</evidence>
<dbReference type="InterPro" id="IPR019734">
    <property type="entry name" value="TPR_rpt"/>
</dbReference>
<proteinExistence type="predicted"/>
<name>A6G660_9BACT</name>
<keyword evidence="3" id="KW-0732">Signal</keyword>
<dbReference type="Gene3D" id="1.25.40.10">
    <property type="entry name" value="Tetratricopeptide repeat domain"/>
    <property type="match status" value="1"/>
</dbReference>
<feature type="chain" id="PRO_5002697438" evidence="3">
    <location>
        <begin position="20"/>
        <end position="465"/>
    </location>
</feature>
<reference evidence="4 5" key="1">
    <citation type="submission" date="2007-06" db="EMBL/GenBank/DDBJ databases">
        <authorList>
            <person name="Shimkets L."/>
            <person name="Ferriera S."/>
            <person name="Johnson J."/>
            <person name="Kravitz S."/>
            <person name="Beeson K."/>
            <person name="Sutton G."/>
            <person name="Rogers Y.-H."/>
            <person name="Friedman R."/>
            <person name="Frazier M."/>
            <person name="Venter J.C."/>
        </authorList>
    </citation>
    <scope>NUCLEOTIDE SEQUENCE [LARGE SCALE GENOMIC DNA]</scope>
    <source>
        <strain evidence="4 5">SIR-1</strain>
    </source>
</reference>
<protein>
    <submittedName>
        <fullName evidence="4">Uncharacterized protein</fullName>
    </submittedName>
</protein>
<keyword evidence="5" id="KW-1185">Reference proteome</keyword>
<feature type="signal peptide" evidence="3">
    <location>
        <begin position="1"/>
        <end position="19"/>
    </location>
</feature>
<evidence type="ECO:0000313" key="4">
    <source>
        <dbReference type="EMBL" id="EDM78662.1"/>
    </source>
</evidence>
<feature type="compositionally biased region" description="Basic and acidic residues" evidence="2">
    <location>
        <begin position="30"/>
        <end position="48"/>
    </location>
</feature>
<dbReference type="EMBL" id="ABCS01000028">
    <property type="protein sequence ID" value="EDM78662.1"/>
    <property type="molecule type" value="Genomic_DNA"/>
</dbReference>
<dbReference type="STRING" id="391625.PPSIR1_29463"/>
<evidence type="ECO:0000256" key="3">
    <source>
        <dbReference type="SAM" id="SignalP"/>
    </source>
</evidence>
<dbReference type="eggNOG" id="ENOG5032BXY">
    <property type="taxonomic scope" value="Bacteria"/>
</dbReference>
<comment type="caution">
    <text evidence="4">The sequence shown here is derived from an EMBL/GenBank/DDBJ whole genome shotgun (WGS) entry which is preliminary data.</text>
</comment>
<dbReference type="OrthoDB" id="5489220at2"/>
<feature type="compositionally biased region" description="Basic and acidic residues" evidence="2">
    <location>
        <begin position="59"/>
        <end position="74"/>
    </location>
</feature>
<keyword evidence="1" id="KW-0802">TPR repeat</keyword>